<gene>
    <name evidence="2" type="ORF">C5167_039743</name>
</gene>
<evidence type="ECO:0000313" key="2">
    <source>
        <dbReference type="EMBL" id="RZC46794.1"/>
    </source>
</evidence>
<keyword evidence="3" id="KW-1185">Reference proteome</keyword>
<dbReference type="Proteomes" id="UP000316621">
    <property type="component" value="Chromosome 1"/>
</dbReference>
<evidence type="ECO:0000313" key="3">
    <source>
        <dbReference type="Proteomes" id="UP000316621"/>
    </source>
</evidence>
<dbReference type="Gramene" id="RZC46794">
    <property type="protein sequence ID" value="RZC46794"/>
    <property type="gene ID" value="C5167_039743"/>
</dbReference>
<sequence length="107" mass="12569">MDSMGNKPNLHVSAIRAKGSRSSAQKARQRTVVQQRREEKDENQTHRTRTDLKRKDAPLKEDSTVFRATDMFLQQLIYFCFGRPSSSFSNSNLCYSYLNKILRRRRI</sequence>
<feature type="compositionally biased region" description="Low complexity" evidence="1">
    <location>
        <begin position="24"/>
        <end position="34"/>
    </location>
</feature>
<evidence type="ECO:0000256" key="1">
    <source>
        <dbReference type="SAM" id="MobiDB-lite"/>
    </source>
</evidence>
<accession>A0A4Y7ID62</accession>
<dbReference type="AlphaFoldDB" id="A0A4Y7ID62"/>
<name>A0A4Y7ID62_PAPSO</name>
<feature type="compositionally biased region" description="Basic and acidic residues" evidence="1">
    <location>
        <begin position="35"/>
        <end position="56"/>
    </location>
</feature>
<dbReference type="EMBL" id="CM010715">
    <property type="protein sequence ID" value="RZC46794.1"/>
    <property type="molecule type" value="Genomic_DNA"/>
</dbReference>
<organism evidence="2 3">
    <name type="scientific">Papaver somniferum</name>
    <name type="common">Opium poppy</name>
    <dbReference type="NCBI Taxonomy" id="3469"/>
    <lineage>
        <taxon>Eukaryota</taxon>
        <taxon>Viridiplantae</taxon>
        <taxon>Streptophyta</taxon>
        <taxon>Embryophyta</taxon>
        <taxon>Tracheophyta</taxon>
        <taxon>Spermatophyta</taxon>
        <taxon>Magnoliopsida</taxon>
        <taxon>Ranunculales</taxon>
        <taxon>Papaveraceae</taxon>
        <taxon>Papaveroideae</taxon>
        <taxon>Papaver</taxon>
    </lineage>
</organism>
<proteinExistence type="predicted"/>
<reference evidence="2 3" key="1">
    <citation type="journal article" date="2018" name="Science">
        <title>The opium poppy genome and morphinan production.</title>
        <authorList>
            <person name="Guo L."/>
            <person name="Winzer T."/>
            <person name="Yang X."/>
            <person name="Li Y."/>
            <person name="Ning Z."/>
            <person name="He Z."/>
            <person name="Teodor R."/>
            <person name="Lu Y."/>
            <person name="Bowser T.A."/>
            <person name="Graham I.A."/>
            <person name="Ye K."/>
        </authorList>
    </citation>
    <scope>NUCLEOTIDE SEQUENCE [LARGE SCALE GENOMIC DNA]</scope>
    <source>
        <strain evidence="3">cv. HN1</strain>
        <tissue evidence="2">Leaves</tissue>
    </source>
</reference>
<protein>
    <submittedName>
        <fullName evidence="2">Uncharacterized protein</fullName>
    </submittedName>
</protein>
<feature type="region of interest" description="Disordered" evidence="1">
    <location>
        <begin position="1"/>
        <end position="56"/>
    </location>
</feature>